<evidence type="ECO:0000313" key="2">
    <source>
        <dbReference type="Proteomes" id="UP000650833"/>
    </source>
</evidence>
<dbReference type="PANTHER" id="PTHR46579:SF1">
    <property type="entry name" value="F5_8 TYPE C DOMAIN-CONTAINING PROTEIN"/>
    <property type="match status" value="1"/>
</dbReference>
<dbReference type="AlphaFoldDB" id="A0A8H7QW86"/>
<dbReference type="Proteomes" id="UP000650833">
    <property type="component" value="Unassembled WGS sequence"/>
</dbReference>
<evidence type="ECO:0000313" key="1">
    <source>
        <dbReference type="EMBL" id="KAG2199863.1"/>
    </source>
</evidence>
<dbReference type="OrthoDB" id="2289822at2759"/>
<dbReference type="EMBL" id="JAEPRC010000334">
    <property type="protein sequence ID" value="KAG2199863.1"/>
    <property type="molecule type" value="Genomic_DNA"/>
</dbReference>
<reference evidence="1" key="1">
    <citation type="submission" date="2020-12" db="EMBL/GenBank/DDBJ databases">
        <title>Metabolic potential, ecology and presence of endohyphal bacteria is reflected in genomic diversity of Mucoromycotina.</title>
        <authorList>
            <person name="Muszewska A."/>
            <person name="Okrasinska A."/>
            <person name="Steczkiewicz K."/>
            <person name="Drgas O."/>
            <person name="Orlowska M."/>
            <person name="Perlinska-Lenart U."/>
            <person name="Aleksandrzak-Piekarczyk T."/>
            <person name="Szatraj K."/>
            <person name="Zielenkiewicz U."/>
            <person name="Pilsyk S."/>
            <person name="Malc E."/>
            <person name="Mieczkowski P."/>
            <person name="Kruszewska J.S."/>
            <person name="Biernat P."/>
            <person name="Pawlowska J."/>
        </authorList>
    </citation>
    <scope>NUCLEOTIDE SEQUENCE</scope>
    <source>
        <strain evidence="1">CBS 226.32</strain>
    </source>
</reference>
<sequence length="868" mass="99877">MYSKFTDNSITLPDNDYAEHNFDGAEVNDNYFETVDLNIPYKTSGTFIDGDDPVCVYDDRSTYQNMKKFELYSIHLADLVAEYAVPRECHRQLVRLMNTMIRDHDIMMQEAPDSQIMHGTVVDEFLKKKASFVAHEYDTCVNGCKLYNVNDEQDICSECGSDRFDENDRPIQRMKILSVGDIVSKLLSNRKTREELSYRTNYERTPGHIKDFFDGEVYQQLINQGKFQNPDDIAVMLFTDGFVKDKRGSRLFNIIHLVILNYDKKTRYRQTYHIQLAITPGPSKSSLNTFLMPILAELHYLEQNGMLVQKLGETICRAKVYLVLNGGDIPAINLVSHVAPHQSFYPCRICVQRAEHPENRSHGMYLRRTGSELRTLHEYTHGDPSRGISGSSIFSGLDLYSGPLFYPLDEMHTILRGVGSLLLDMLNVDNTNNTKYYHKISQHSDEYERELYPFFIDKHTMADIGNAIEATRKYIPVKFEGSFLNIVKQTRGTRAVDLGDFLLYIIPTLIVPKLGTRDAQQAVLKLVRGCAISLKWDLSMNDLNEMDSCFAVFFGFCNDKINQKQLSASVFKPVVHYLSHVSYICRNLGPLRVYSTRSQERAIGYFKNLITGTVKTQAQASNLIEKVAIRSFLYQSLDIVEEGNIIRPPVFDESSYLNNLDDENCTAQFWIPFKTVQLANDDEEFEGVQISKFRKALNKYYRREFSDDRISIVGCIDFILAGRVWFNDFTIITSIYYARINREFRRAGYYVFFDSPYLTPQSESRRKWFVGEVLFFFKHIFRNHTYFLAFVRVMKRNTTAPHDKAIPVVDKGSQNIAPKFAVISVTNDIKRQVGLIKYIGSRTKFSVVAPSHVFDADMSVDAGNIVNL</sequence>
<keyword evidence="2" id="KW-1185">Reference proteome</keyword>
<gene>
    <name evidence="1" type="ORF">INT46_003720</name>
</gene>
<dbReference type="PANTHER" id="PTHR46579">
    <property type="entry name" value="F5/8 TYPE C DOMAIN-CONTAINING PROTEIN-RELATED"/>
    <property type="match status" value="1"/>
</dbReference>
<name>A0A8H7QW86_9FUNG</name>
<organism evidence="1 2">
    <name type="scientific">Mucor plumbeus</name>
    <dbReference type="NCBI Taxonomy" id="97098"/>
    <lineage>
        <taxon>Eukaryota</taxon>
        <taxon>Fungi</taxon>
        <taxon>Fungi incertae sedis</taxon>
        <taxon>Mucoromycota</taxon>
        <taxon>Mucoromycotina</taxon>
        <taxon>Mucoromycetes</taxon>
        <taxon>Mucorales</taxon>
        <taxon>Mucorineae</taxon>
        <taxon>Mucoraceae</taxon>
        <taxon>Mucor</taxon>
    </lineage>
</organism>
<accession>A0A8H7QW86</accession>
<comment type="caution">
    <text evidence="1">The sequence shown here is derived from an EMBL/GenBank/DDBJ whole genome shotgun (WGS) entry which is preliminary data.</text>
</comment>
<proteinExistence type="predicted"/>
<protein>
    <submittedName>
        <fullName evidence="1">Uncharacterized protein</fullName>
    </submittedName>
</protein>